<dbReference type="Proteomes" id="UP001303902">
    <property type="component" value="Chromosome"/>
</dbReference>
<reference evidence="2 3" key="1">
    <citation type="submission" date="2023-06" db="EMBL/GenBank/DDBJ databases">
        <title>Sporosarcina sp. nov., isolated from Korean tranditional fermented seafood 'Jeotgal'.</title>
        <authorList>
            <person name="Yang A.I."/>
            <person name="Shin N.-R."/>
        </authorList>
    </citation>
    <scope>NUCLEOTIDE SEQUENCE [LARGE SCALE GENOMIC DNA]</scope>
    <source>
        <strain evidence="2 3">T2O-4</strain>
    </source>
</reference>
<dbReference type="RefSeq" id="WP_317968069.1">
    <property type="nucleotide sequence ID" value="NZ_CP129118.1"/>
</dbReference>
<evidence type="ECO:0000313" key="3">
    <source>
        <dbReference type="Proteomes" id="UP001303902"/>
    </source>
</evidence>
<name>A0ABZ0L5F6_9BACL</name>
<keyword evidence="1" id="KW-0732">Signal</keyword>
<dbReference type="EMBL" id="CP129118">
    <property type="protein sequence ID" value="WOV87705.1"/>
    <property type="molecule type" value="Genomic_DNA"/>
</dbReference>
<keyword evidence="3" id="KW-1185">Reference proteome</keyword>
<protein>
    <submittedName>
        <fullName evidence="2">Uncharacterized protein</fullName>
    </submittedName>
</protein>
<organism evidence="2 3">
    <name type="scientific">Sporosarcina oncorhynchi</name>
    <dbReference type="NCBI Taxonomy" id="3056444"/>
    <lineage>
        <taxon>Bacteria</taxon>
        <taxon>Bacillati</taxon>
        <taxon>Bacillota</taxon>
        <taxon>Bacilli</taxon>
        <taxon>Bacillales</taxon>
        <taxon>Caryophanaceae</taxon>
        <taxon>Sporosarcina</taxon>
    </lineage>
</organism>
<accession>A0ABZ0L5F6</accession>
<gene>
    <name evidence="2" type="ORF">QWT69_00865</name>
</gene>
<proteinExistence type="predicted"/>
<feature type="chain" id="PRO_5046684501" evidence="1">
    <location>
        <begin position="24"/>
        <end position="136"/>
    </location>
</feature>
<evidence type="ECO:0000313" key="2">
    <source>
        <dbReference type="EMBL" id="WOV87705.1"/>
    </source>
</evidence>
<evidence type="ECO:0000256" key="1">
    <source>
        <dbReference type="SAM" id="SignalP"/>
    </source>
</evidence>
<feature type="signal peptide" evidence="1">
    <location>
        <begin position="1"/>
        <end position="23"/>
    </location>
</feature>
<sequence>MKKWSWILIIALTVILTGCSNNNDNSAWVPDSPLKTTSLMNQYARDDNYEQFKKLLQEGNDEESIKKMYDTVKQTATDSSKINNFTLVTFDNGKTVLVHFIPAATEDGVVLIQDVIELPTEIASYIDDELNKRFER</sequence>
<dbReference type="PROSITE" id="PS51257">
    <property type="entry name" value="PROKAR_LIPOPROTEIN"/>
    <property type="match status" value="1"/>
</dbReference>